<dbReference type="OrthoDB" id="286604at2"/>
<evidence type="ECO:0000313" key="2">
    <source>
        <dbReference type="EMBL" id="RCS43916.1"/>
    </source>
</evidence>
<sequence>MTAKISLLLAFLAILCSPDWVLAQRVEIKALETWSGKLADKSLRGKLAPQTEFITDAAAWKKLWQAWRPDQEVPHVDFAQDLVLVGTAPGPNNVGMNPQIDADGNVTFVIFSTKMGGPGFGYKLVQVERKGIATINGHAVKEANEDSITVSVVGTVRTGLVAIGGETTGTTITANEITWELDFGQNAKLRQLADKLAGKKATVKGTLVRRPGVEGPTRWIVEVTKLKAATAEQETAPKQDGLSAVVSKGKVKFLQHAEATIFDITSEKGIGTATIHRTADHWPGQVLVRLHLKGLESLQVSNAKGVFEWSLASGGDHQQTTTYQSGREHSTLAPPSLLYTEVKIVGGNASIPLEGGYFEVPLPAPLFADNPSEITLRWIDFYR</sequence>
<feature type="chain" id="PRO_5016680013" evidence="1">
    <location>
        <begin position="24"/>
        <end position="383"/>
    </location>
</feature>
<organism evidence="2 3">
    <name type="scientific">Bremerella cremea</name>
    <dbReference type="NCBI Taxonomy" id="1031537"/>
    <lineage>
        <taxon>Bacteria</taxon>
        <taxon>Pseudomonadati</taxon>
        <taxon>Planctomycetota</taxon>
        <taxon>Planctomycetia</taxon>
        <taxon>Pirellulales</taxon>
        <taxon>Pirellulaceae</taxon>
        <taxon>Bremerella</taxon>
    </lineage>
</organism>
<dbReference type="Proteomes" id="UP000253562">
    <property type="component" value="Unassembled WGS sequence"/>
</dbReference>
<gene>
    <name evidence="2" type="ORF">DTL42_18175</name>
</gene>
<feature type="signal peptide" evidence="1">
    <location>
        <begin position="1"/>
        <end position="23"/>
    </location>
</feature>
<evidence type="ECO:0000313" key="3">
    <source>
        <dbReference type="Proteomes" id="UP000253562"/>
    </source>
</evidence>
<name>A0A368KPS2_9BACT</name>
<accession>A0A368KPS2</accession>
<proteinExistence type="predicted"/>
<evidence type="ECO:0000256" key="1">
    <source>
        <dbReference type="SAM" id="SignalP"/>
    </source>
</evidence>
<comment type="caution">
    <text evidence="2">The sequence shown here is derived from an EMBL/GenBank/DDBJ whole genome shotgun (WGS) entry which is preliminary data.</text>
</comment>
<keyword evidence="1" id="KW-0732">Signal</keyword>
<protein>
    <submittedName>
        <fullName evidence="2">Uncharacterized protein</fullName>
    </submittedName>
</protein>
<dbReference type="EMBL" id="QPEX01000037">
    <property type="protein sequence ID" value="RCS43916.1"/>
    <property type="molecule type" value="Genomic_DNA"/>
</dbReference>
<dbReference type="AlphaFoldDB" id="A0A368KPS2"/>
<reference evidence="2 3" key="1">
    <citation type="submission" date="2018-07" db="EMBL/GenBank/DDBJ databases">
        <title>Comparative genomes isolates from brazilian mangrove.</title>
        <authorList>
            <person name="De Araujo J.E."/>
            <person name="Taketani R.G."/>
            <person name="Silva M.C.P."/>
            <person name="Lourenco M.V."/>
            <person name="Oliveira V.M."/>
            <person name="Andreote F.D."/>
        </authorList>
    </citation>
    <scope>NUCLEOTIDE SEQUENCE [LARGE SCALE GENOMIC DNA]</scope>
    <source>
        <strain evidence="2 3">HEX PRIS-MGV</strain>
    </source>
</reference>
<dbReference type="RefSeq" id="WP_114370619.1">
    <property type="nucleotide sequence ID" value="NZ_QPEX01000037.1"/>
</dbReference>